<evidence type="ECO:0000256" key="1">
    <source>
        <dbReference type="ARBA" id="ARBA00001913"/>
    </source>
</evidence>
<dbReference type="Pfam" id="PF14509">
    <property type="entry name" value="GH97_C"/>
    <property type="match status" value="1"/>
</dbReference>
<keyword evidence="6" id="KW-0732">Signal</keyword>
<dbReference type="InterPro" id="IPR029483">
    <property type="entry name" value="GH97_C"/>
</dbReference>
<dbReference type="InterPro" id="IPR013780">
    <property type="entry name" value="Glyco_hydro_b"/>
</dbReference>
<dbReference type="InterPro" id="IPR052720">
    <property type="entry name" value="Glycosyl_hydrolase_97"/>
</dbReference>
<dbReference type="Gene3D" id="2.60.40.1180">
    <property type="entry name" value="Golgi alpha-mannosidase II"/>
    <property type="match status" value="1"/>
</dbReference>
<dbReference type="InterPro" id="IPR029486">
    <property type="entry name" value="GH97_N"/>
</dbReference>
<dbReference type="GO" id="GO:0030246">
    <property type="term" value="F:carbohydrate binding"/>
    <property type="evidence" value="ECO:0007669"/>
    <property type="project" value="InterPro"/>
</dbReference>
<dbReference type="PANTHER" id="PTHR35803:SF2">
    <property type="entry name" value="RETAINING ALPHA-GALACTOSIDASE"/>
    <property type="match status" value="1"/>
</dbReference>
<dbReference type="RefSeq" id="WP_103984451.1">
    <property type="nucleotide sequence ID" value="NZ_FNVS01000027.1"/>
</dbReference>
<comment type="caution">
    <text evidence="10">The sequence shown here is derived from an EMBL/GenBank/DDBJ whole genome shotgun (WGS) entry which is preliminary data.</text>
</comment>
<evidence type="ECO:0000259" key="7">
    <source>
        <dbReference type="Pfam" id="PF10566"/>
    </source>
</evidence>
<keyword evidence="5" id="KW-0326">Glycosidase</keyword>
<evidence type="ECO:0000259" key="8">
    <source>
        <dbReference type="Pfam" id="PF14508"/>
    </source>
</evidence>
<evidence type="ECO:0000256" key="2">
    <source>
        <dbReference type="ARBA" id="ARBA00011245"/>
    </source>
</evidence>
<evidence type="ECO:0000256" key="4">
    <source>
        <dbReference type="ARBA" id="ARBA00022837"/>
    </source>
</evidence>
<reference evidence="10 11" key="1">
    <citation type="submission" date="2016-10" db="EMBL/GenBank/DDBJ databases">
        <authorList>
            <person name="Varghese N."/>
            <person name="Submissions S."/>
        </authorList>
    </citation>
    <scope>NUCLEOTIDE SEQUENCE [LARGE SCALE GENOMIC DNA]</scope>
    <source>
        <strain evidence="10 11">DSM 29073</strain>
    </source>
</reference>
<evidence type="ECO:0000313" key="11">
    <source>
        <dbReference type="Proteomes" id="UP000236725"/>
    </source>
</evidence>
<comment type="cofactor">
    <cofactor evidence="1">
        <name>Ca(2+)</name>
        <dbReference type="ChEBI" id="CHEBI:29108"/>
    </cofactor>
</comment>
<dbReference type="Gene3D" id="2.70.98.10">
    <property type="match status" value="1"/>
</dbReference>
<dbReference type="GO" id="GO:0016798">
    <property type="term" value="F:hydrolase activity, acting on glycosyl bonds"/>
    <property type="evidence" value="ECO:0007669"/>
    <property type="project" value="UniProtKB-KW"/>
</dbReference>
<organism evidence="10 11">
    <name type="scientific">Parabacteroides chinchillae</name>
    <dbReference type="NCBI Taxonomy" id="871327"/>
    <lineage>
        <taxon>Bacteria</taxon>
        <taxon>Pseudomonadati</taxon>
        <taxon>Bacteroidota</taxon>
        <taxon>Bacteroidia</taxon>
        <taxon>Bacteroidales</taxon>
        <taxon>Tannerellaceae</taxon>
        <taxon>Parabacteroides</taxon>
    </lineage>
</organism>
<dbReference type="Pfam" id="PF14508">
    <property type="entry name" value="GH97_N"/>
    <property type="match status" value="1"/>
</dbReference>
<keyword evidence="4" id="KW-0106">Calcium</keyword>
<feature type="signal peptide" evidence="6">
    <location>
        <begin position="1"/>
        <end position="20"/>
    </location>
</feature>
<keyword evidence="11" id="KW-1185">Reference proteome</keyword>
<comment type="subunit">
    <text evidence="2">Monomer.</text>
</comment>
<proteinExistence type="predicted"/>
<feature type="domain" description="Glycosyl-hydrolase 97 catalytic" evidence="7">
    <location>
        <begin position="312"/>
        <end position="466"/>
    </location>
</feature>
<dbReference type="Pfam" id="PF10566">
    <property type="entry name" value="Glyco_hydro_97"/>
    <property type="match status" value="1"/>
</dbReference>
<dbReference type="InterPro" id="IPR017853">
    <property type="entry name" value="GH"/>
</dbReference>
<accession>A0A8G2F2N9</accession>
<dbReference type="Gene3D" id="3.20.20.70">
    <property type="entry name" value="Aldolase class I"/>
    <property type="match status" value="1"/>
</dbReference>
<gene>
    <name evidence="10" type="ORF">SAMN05444001_12713</name>
</gene>
<evidence type="ECO:0000256" key="5">
    <source>
        <dbReference type="ARBA" id="ARBA00023295"/>
    </source>
</evidence>
<protein>
    <submittedName>
        <fullName evidence="10">Alpha-glucosidase</fullName>
    </submittedName>
</protein>
<dbReference type="InterPro" id="IPR013785">
    <property type="entry name" value="Aldolase_TIM"/>
</dbReference>
<keyword evidence="3" id="KW-0378">Hydrolase</keyword>
<evidence type="ECO:0000313" key="10">
    <source>
        <dbReference type="EMBL" id="SEG28175.1"/>
    </source>
</evidence>
<feature type="domain" description="Glycosyl-hydrolase 97 C-terminal oligomerisation" evidence="9">
    <location>
        <begin position="566"/>
        <end position="661"/>
    </location>
</feature>
<sequence length="663" mass="75643">MNVKALLFFCVLLGSMPAMAQKNYNLQSPDKVLQAQITVGDDIQFSLTHDGSEVLAPSSISMTLQDGEVLGAKPKVLKVVKASVDKEILSPFYKKSVVKDEYNEAAISFAGNYSIVFRLYNEGLAYRFVTKKKGDIIVVGEEAEYNFSKDHKTFAAYVNNKAETFEKQYFNSFEQPYVNESITKLNNQRLMILPFLVELDNGKKVCITEADLEEFPGMFLNNSADKPCLKAIHAPYPKIEEQGGHNRLQMLVKERENFIAKTKGTRSFPWRVFTVSADDKELADCDMVYRLASPSKVSDISWIKPGKVAWDWWNDWNLYGVDFRAGINNETYKYYIDFASAHGIEYVILDEGWAVNLQADMLQVIPEINLQELVDYGKAKNVGIILWAGYWAFARDMENVVKHYADMGVKGFKIDFLDRDDQKMVEFVYKAAKVCAENKMLVDFHGVFKPTGLQRTYPNVLNYEGVNGLEQLKWSPESYDMVTYDVTIPYIRMMAGPMDYTQGAMRNASRWNYRPVNSEPMSQGTRCRQLATYVIFESPFNMLCDNPSNYMREKECTEFIVNVPTVWDETVSLDGKVAEYIAMARKYGDDWYVGALTNWEPRELTLDLSFLGEGNYKIELFKDGINADRAACDYKKEVLSVPADRKLNIKMAPGGGYAARIYK</sequence>
<dbReference type="EMBL" id="FNVS01000027">
    <property type="protein sequence ID" value="SEG28175.1"/>
    <property type="molecule type" value="Genomic_DNA"/>
</dbReference>
<dbReference type="AlphaFoldDB" id="A0A8G2F2N9"/>
<feature type="domain" description="Glycosyl-hydrolase 97 N-terminal" evidence="8">
    <location>
        <begin position="26"/>
        <end position="294"/>
    </location>
</feature>
<name>A0A8G2F2N9_9BACT</name>
<dbReference type="SUPFAM" id="SSF51445">
    <property type="entry name" value="(Trans)glycosidases"/>
    <property type="match status" value="1"/>
</dbReference>
<evidence type="ECO:0000256" key="6">
    <source>
        <dbReference type="SAM" id="SignalP"/>
    </source>
</evidence>
<evidence type="ECO:0000256" key="3">
    <source>
        <dbReference type="ARBA" id="ARBA00022801"/>
    </source>
</evidence>
<evidence type="ECO:0000259" key="9">
    <source>
        <dbReference type="Pfam" id="PF14509"/>
    </source>
</evidence>
<dbReference type="InterPro" id="IPR019563">
    <property type="entry name" value="GH97_catalytic"/>
</dbReference>
<dbReference type="PANTHER" id="PTHR35803">
    <property type="entry name" value="GLUCAN 1,4-ALPHA-GLUCOSIDASE SUSB-RELATED"/>
    <property type="match status" value="1"/>
</dbReference>
<dbReference type="InterPro" id="IPR014718">
    <property type="entry name" value="GH-type_carb-bd"/>
</dbReference>
<dbReference type="Proteomes" id="UP000236725">
    <property type="component" value="Unassembled WGS sequence"/>
</dbReference>
<feature type="chain" id="PRO_5034360996" evidence="6">
    <location>
        <begin position="21"/>
        <end position="663"/>
    </location>
</feature>